<reference evidence="1 2" key="1">
    <citation type="journal article" date="2021" name="Hortic Res">
        <title>High-quality reference genome and annotation aids understanding of berry development for evergreen blueberry (Vaccinium darrowii).</title>
        <authorList>
            <person name="Yu J."/>
            <person name="Hulse-Kemp A.M."/>
            <person name="Babiker E."/>
            <person name="Staton M."/>
        </authorList>
    </citation>
    <scope>NUCLEOTIDE SEQUENCE [LARGE SCALE GENOMIC DNA]</scope>
    <source>
        <strain evidence="2">cv. NJ 8807/NJ 8810</strain>
        <tissue evidence="1">Young leaf</tissue>
    </source>
</reference>
<organism evidence="1 2">
    <name type="scientific">Vaccinium darrowii</name>
    <dbReference type="NCBI Taxonomy" id="229202"/>
    <lineage>
        <taxon>Eukaryota</taxon>
        <taxon>Viridiplantae</taxon>
        <taxon>Streptophyta</taxon>
        <taxon>Embryophyta</taxon>
        <taxon>Tracheophyta</taxon>
        <taxon>Spermatophyta</taxon>
        <taxon>Magnoliopsida</taxon>
        <taxon>eudicotyledons</taxon>
        <taxon>Gunneridae</taxon>
        <taxon>Pentapetalae</taxon>
        <taxon>asterids</taxon>
        <taxon>Ericales</taxon>
        <taxon>Ericaceae</taxon>
        <taxon>Vaccinioideae</taxon>
        <taxon>Vaccinieae</taxon>
        <taxon>Vaccinium</taxon>
    </lineage>
</organism>
<proteinExistence type="predicted"/>
<dbReference type="EMBL" id="CM037155">
    <property type="protein sequence ID" value="KAH7845390.1"/>
    <property type="molecule type" value="Genomic_DNA"/>
</dbReference>
<gene>
    <name evidence="1" type="ORF">Vadar_001432</name>
</gene>
<keyword evidence="2" id="KW-1185">Reference proteome</keyword>
<evidence type="ECO:0000313" key="2">
    <source>
        <dbReference type="Proteomes" id="UP000828048"/>
    </source>
</evidence>
<protein>
    <submittedName>
        <fullName evidence="1">Uncharacterized protein</fullName>
    </submittedName>
</protein>
<comment type="caution">
    <text evidence="1">The sequence shown here is derived from an EMBL/GenBank/DDBJ whole genome shotgun (WGS) entry which is preliminary data.</text>
</comment>
<accession>A0ACB7XXF6</accession>
<sequence length="674" mass="72759">MSVQLTPSKRQYDRRHTEPNGKGKWHKSSSFNSQNLPLKVSRGNSVFRVLCLASKIGSVIGKGGSIISQIRQETGAKIRVEETVPGCDERIIFIIGSDKESEVAADQSKEDVDETNKVAEGDDANGQTEDNEDTQTIPVEDVQTEKGMSSVQKALLLVFEKMVEGESETDGGNEENDKSSTFVVRLLVLSSQVGCLMGKGGSVIKQMSTDSGAQIRILPANELPPCASPDDELLQITGEVDMVRKALQSVSQHLLENPPRDQAPFSANPSGPSSHAFGNHFSRPEAHPPANYPFPPQRAPYAPGHMNPFDDILTFRVLCPEEKVGGVIGKGGTIVKSLQHESGCEIKVQDRLSDSDDRIIIISGPAHPDERMSAPQDAVLRVLSRIVRAAPESKENTVTAKLLVSSHQIGCLLGKAGSVITEMRKLSGAQIRVLGKDQLPKGASGNEEVVQVNGEFERVQDALMHITTRLRDHFFRDAFPPMDHPFPDQPPPFPSYGGRDISPPGMYSNLGPPFHKFDAVGGMPPHGGFQPHDDRPPFMHNIHRPGMPHNILERNPSSTWGPQGLAEGGGPLGMPEFAGAPQRRMGGFGGGSHLAIITNTTVEVVVPRSVVPAIYGEDGGCLKRIREISDAKVTIIDPKPGATETKIIISGTPEQTHAAQSLIQAFVLSETEAS</sequence>
<name>A0ACB7XXF6_9ERIC</name>
<evidence type="ECO:0000313" key="1">
    <source>
        <dbReference type="EMBL" id="KAH7845390.1"/>
    </source>
</evidence>
<dbReference type="Proteomes" id="UP000828048">
    <property type="component" value="Chromosome 5"/>
</dbReference>